<dbReference type="AlphaFoldDB" id="A0A972GN70"/>
<comment type="caution">
    <text evidence="1">The sequence shown here is derived from an EMBL/GenBank/DDBJ whole genome shotgun (WGS) entry which is preliminary data.</text>
</comment>
<protein>
    <submittedName>
        <fullName evidence="1">Uncharacterized protein</fullName>
    </submittedName>
</protein>
<reference evidence="1" key="1">
    <citation type="submission" date="2019-10" db="EMBL/GenBank/DDBJ databases">
        <title>Description of Paenibacillus glebae sp. nov.</title>
        <authorList>
            <person name="Carlier A."/>
            <person name="Qi S."/>
        </authorList>
    </citation>
    <scope>NUCLEOTIDE SEQUENCE</scope>
    <source>
        <strain evidence="1">LMG 31456</strain>
    </source>
</reference>
<proteinExistence type="predicted"/>
<organism evidence="1 2">
    <name type="scientific">Paenibacillus foliorum</name>
    <dbReference type="NCBI Taxonomy" id="2654974"/>
    <lineage>
        <taxon>Bacteria</taxon>
        <taxon>Bacillati</taxon>
        <taxon>Bacillota</taxon>
        <taxon>Bacilli</taxon>
        <taxon>Bacillales</taxon>
        <taxon>Paenibacillaceae</taxon>
        <taxon>Paenibacillus</taxon>
    </lineage>
</organism>
<gene>
    <name evidence="1" type="ORF">GC093_07685</name>
</gene>
<name>A0A972GN70_9BACL</name>
<evidence type="ECO:0000313" key="1">
    <source>
        <dbReference type="EMBL" id="NOU93110.1"/>
    </source>
</evidence>
<dbReference type="RefSeq" id="WP_171651312.1">
    <property type="nucleotide sequence ID" value="NZ_WHOD01000033.1"/>
</dbReference>
<keyword evidence="2" id="KW-1185">Reference proteome</keyword>
<sequence>MNEKVDQGFKEILQDKIVLNIPGFQWSSHGRGANIYFVENQSITIIYAEMPAVKEYDVLVFGETKHINKRYYPNDQKVETIPTEERFRIQHLLVDWLASKGMRHDINVGK</sequence>
<dbReference type="EMBL" id="WHOD01000033">
    <property type="protein sequence ID" value="NOU93110.1"/>
    <property type="molecule type" value="Genomic_DNA"/>
</dbReference>
<dbReference type="Proteomes" id="UP000641588">
    <property type="component" value="Unassembled WGS sequence"/>
</dbReference>
<evidence type="ECO:0000313" key="2">
    <source>
        <dbReference type="Proteomes" id="UP000641588"/>
    </source>
</evidence>
<accession>A0A972GN70</accession>